<gene>
    <name evidence="4" type="ORF">K469DRAFT_105666</name>
</gene>
<evidence type="ECO:0000313" key="4">
    <source>
        <dbReference type="EMBL" id="KAF2187728.1"/>
    </source>
</evidence>
<protein>
    <submittedName>
        <fullName evidence="4">Uncharacterized protein</fullName>
    </submittedName>
</protein>
<dbReference type="Proteomes" id="UP000800200">
    <property type="component" value="Unassembled WGS sequence"/>
</dbReference>
<dbReference type="Pfam" id="PF26647">
    <property type="entry name" value="zf_Tbcl_3"/>
    <property type="match status" value="1"/>
</dbReference>
<sequence length="190" mass="21075">MIPHLQSTTETGTLCLPSSLLPADSFLSSPFHHSSPFAYRTDLKFPPKKSVAPQSAQEKKSRSRPSRSILLDCPLSLIRFLLIMTVARRVSQSAASHHESYLRHISALAHKCNGLKKRNDEPCNRKATISKLGLLPTYGTHADQVRRAGKCQAREGCGESCGRHCLFNPPRLELCPERANGTRTVPCYLL</sequence>
<dbReference type="InterPro" id="IPR058251">
    <property type="entry name" value="zf_Tbcl_3"/>
</dbReference>
<keyword evidence="5" id="KW-1185">Reference proteome</keyword>
<evidence type="ECO:0000259" key="2">
    <source>
        <dbReference type="Pfam" id="PF26647"/>
    </source>
</evidence>
<dbReference type="AlphaFoldDB" id="A0A6A6EB17"/>
<evidence type="ECO:0000313" key="5">
    <source>
        <dbReference type="Proteomes" id="UP000800200"/>
    </source>
</evidence>
<dbReference type="InterPro" id="IPR058252">
    <property type="entry name" value="zf_Tbcl_4"/>
</dbReference>
<dbReference type="Pfam" id="PF26648">
    <property type="entry name" value="zf_Tbcl_4"/>
    <property type="match status" value="1"/>
</dbReference>
<accession>A0A6A6EB17</accession>
<reference evidence="4" key="1">
    <citation type="journal article" date="2020" name="Stud. Mycol.">
        <title>101 Dothideomycetes genomes: a test case for predicting lifestyles and emergence of pathogens.</title>
        <authorList>
            <person name="Haridas S."/>
            <person name="Albert R."/>
            <person name="Binder M."/>
            <person name="Bloem J."/>
            <person name="Labutti K."/>
            <person name="Salamov A."/>
            <person name="Andreopoulos B."/>
            <person name="Baker S."/>
            <person name="Barry K."/>
            <person name="Bills G."/>
            <person name="Bluhm B."/>
            <person name="Cannon C."/>
            <person name="Castanera R."/>
            <person name="Culley D."/>
            <person name="Daum C."/>
            <person name="Ezra D."/>
            <person name="Gonzalez J."/>
            <person name="Henrissat B."/>
            <person name="Kuo A."/>
            <person name="Liang C."/>
            <person name="Lipzen A."/>
            <person name="Lutzoni F."/>
            <person name="Magnuson J."/>
            <person name="Mondo S."/>
            <person name="Nolan M."/>
            <person name="Ohm R."/>
            <person name="Pangilinan J."/>
            <person name="Park H.-J."/>
            <person name="Ramirez L."/>
            <person name="Alfaro M."/>
            <person name="Sun H."/>
            <person name="Tritt A."/>
            <person name="Yoshinaga Y."/>
            <person name="Zwiers L.-H."/>
            <person name="Turgeon B."/>
            <person name="Goodwin S."/>
            <person name="Spatafora J."/>
            <person name="Crous P."/>
            <person name="Grigoriev I."/>
        </authorList>
    </citation>
    <scope>NUCLEOTIDE SEQUENCE</scope>
    <source>
        <strain evidence="4">CBS 207.26</strain>
    </source>
</reference>
<feature type="domain" description="Probable treble clef zinc finger fungi" evidence="3">
    <location>
        <begin position="148"/>
        <end position="182"/>
    </location>
</feature>
<evidence type="ECO:0000259" key="3">
    <source>
        <dbReference type="Pfam" id="PF26648"/>
    </source>
</evidence>
<proteinExistence type="predicted"/>
<organism evidence="4 5">
    <name type="scientific">Zopfia rhizophila CBS 207.26</name>
    <dbReference type="NCBI Taxonomy" id="1314779"/>
    <lineage>
        <taxon>Eukaryota</taxon>
        <taxon>Fungi</taxon>
        <taxon>Dikarya</taxon>
        <taxon>Ascomycota</taxon>
        <taxon>Pezizomycotina</taxon>
        <taxon>Dothideomycetes</taxon>
        <taxon>Dothideomycetes incertae sedis</taxon>
        <taxon>Zopfiaceae</taxon>
        <taxon>Zopfia</taxon>
    </lineage>
</organism>
<dbReference type="OrthoDB" id="5600002at2759"/>
<evidence type="ECO:0000256" key="1">
    <source>
        <dbReference type="SAM" id="MobiDB-lite"/>
    </source>
</evidence>
<name>A0A6A6EB17_9PEZI</name>
<dbReference type="EMBL" id="ML994626">
    <property type="protein sequence ID" value="KAF2187728.1"/>
    <property type="molecule type" value="Genomic_DNA"/>
</dbReference>
<feature type="region of interest" description="Disordered" evidence="1">
    <location>
        <begin position="46"/>
        <end position="65"/>
    </location>
</feature>
<feature type="domain" description="Probable treble clef zinc finger" evidence="2">
    <location>
        <begin position="108"/>
        <end position="147"/>
    </location>
</feature>